<evidence type="ECO:0000313" key="1">
    <source>
        <dbReference type="EMBL" id="KAH8002941.1"/>
    </source>
</evidence>
<reference evidence="1" key="1">
    <citation type="submission" date="2021-08" db="EMBL/GenBank/DDBJ databases">
        <title>The first chromosome-level gecko genome reveals the dynamic sex chromosomes of Neotropical dwarf geckos (Sphaerodactylidae: Sphaerodactylus).</title>
        <authorList>
            <person name="Pinto B.J."/>
            <person name="Keating S.E."/>
            <person name="Gamble T."/>
        </authorList>
    </citation>
    <scope>NUCLEOTIDE SEQUENCE</scope>
    <source>
        <strain evidence="1">TG3544</strain>
    </source>
</reference>
<proteinExistence type="predicted"/>
<keyword evidence="2" id="KW-1185">Reference proteome</keyword>
<dbReference type="EMBL" id="CM037622">
    <property type="protein sequence ID" value="KAH8002941.1"/>
    <property type="molecule type" value="Genomic_DNA"/>
</dbReference>
<sequence>METPKEDPFQDWESMKLKLASKDAGVEKAKMASGDEKAKLEARVKAEMKCLKAESAADPELQMDGVHADWCQKDQRQDEFLKELTAEFADPRATKMVPVQCQAVPEVEAETVANALPMCPAV</sequence>
<dbReference type="Proteomes" id="UP000827872">
    <property type="component" value="Linkage Group LG09"/>
</dbReference>
<name>A0ACB8FCC4_9SAUR</name>
<protein>
    <submittedName>
        <fullName evidence="1">Uncharacterized protein</fullName>
    </submittedName>
</protein>
<organism evidence="1 2">
    <name type="scientific">Sphaerodactylus townsendi</name>
    <dbReference type="NCBI Taxonomy" id="933632"/>
    <lineage>
        <taxon>Eukaryota</taxon>
        <taxon>Metazoa</taxon>
        <taxon>Chordata</taxon>
        <taxon>Craniata</taxon>
        <taxon>Vertebrata</taxon>
        <taxon>Euteleostomi</taxon>
        <taxon>Lepidosauria</taxon>
        <taxon>Squamata</taxon>
        <taxon>Bifurcata</taxon>
        <taxon>Gekkota</taxon>
        <taxon>Sphaerodactylidae</taxon>
        <taxon>Sphaerodactylus</taxon>
    </lineage>
</organism>
<evidence type="ECO:0000313" key="2">
    <source>
        <dbReference type="Proteomes" id="UP000827872"/>
    </source>
</evidence>
<accession>A0ACB8FCC4</accession>
<comment type="caution">
    <text evidence="1">The sequence shown here is derived from an EMBL/GenBank/DDBJ whole genome shotgun (WGS) entry which is preliminary data.</text>
</comment>
<gene>
    <name evidence="1" type="ORF">K3G42_006720</name>
</gene>